<keyword evidence="3" id="KW-1185">Reference proteome</keyword>
<evidence type="ECO:0000256" key="1">
    <source>
        <dbReference type="SAM" id="Phobius"/>
    </source>
</evidence>
<comment type="caution">
    <text evidence="2">The sequence shown here is derived from an EMBL/GenBank/DDBJ whole genome shotgun (WGS) entry which is preliminary data.</text>
</comment>
<dbReference type="Proteomes" id="UP001168821">
    <property type="component" value="Unassembled WGS sequence"/>
</dbReference>
<feature type="transmembrane region" description="Helical" evidence="1">
    <location>
        <begin position="28"/>
        <end position="50"/>
    </location>
</feature>
<feature type="transmembrane region" description="Helical" evidence="1">
    <location>
        <begin position="70"/>
        <end position="89"/>
    </location>
</feature>
<reference evidence="2" key="1">
    <citation type="journal article" date="2023" name="G3 (Bethesda)">
        <title>Whole genome assemblies of Zophobas morio and Tenebrio molitor.</title>
        <authorList>
            <person name="Kaur S."/>
            <person name="Stinson S.A."/>
            <person name="diCenzo G.C."/>
        </authorList>
    </citation>
    <scope>NUCLEOTIDE SEQUENCE</scope>
    <source>
        <strain evidence="2">QUZm001</strain>
    </source>
</reference>
<accession>A0AA38MQZ1</accession>
<dbReference type="AlphaFoldDB" id="A0AA38MQZ1"/>
<sequence>MVWDGKNVVLFYAWYVVVAERIRQDNHIIIAPFSLFCASLMCDLVTYISVDLVTVTPLFCVSSADALVDSFVVLFKSISMAEIAVLLQFDRKQP</sequence>
<gene>
    <name evidence="2" type="ORF">Zmor_000703</name>
</gene>
<keyword evidence="1" id="KW-1133">Transmembrane helix</keyword>
<organism evidence="2 3">
    <name type="scientific">Zophobas morio</name>
    <dbReference type="NCBI Taxonomy" id="2755281"/>
    <lineage>
        <taxon>Eukaryota</taxon>
        <taxon>Metazoa</taxon>
        <taxon>Ecdysozoa</taxon>
        <taxon>Arthropoda</taxon>
        <taxon>Hexapoda</taxon>
        <taxon>Insecta</taxon>
        <taxon>Pterygota</taxon>
        <taxon>Neoptera</taxon>
        <taxon>Endopterygota</taxon>
        <taxon>Coleoptera</taxon>
        <taxon>Polyphaga</taxon>
        <taxon>Cucujiformia</taxon>
        <taxon>Tenebrionidae</taxon>
        <taxon>Zophobas</taxon>
    </lineage>
</organism>
<evidence type="ECO:0000313" key="3">
    <source>
        <dbReference type="Proteomes" id="UP001168821"/>
    </source>
</evidence>
<proteinExistence type="predicted"/>
<protein>
    <submittedName>
        <fullName evidence="2">Uncharacterized protein</fullName>
    </submittedName>
</protein>
<evidence type="ECO:0000313" key="2">
    <source>
        <dbReference type="EMBL" id="KAJ3665196.1"/>
    </source>
</evidence>
<keyword evidence="1" id="KW-0812">Transmembrane</keyword>
<name>A0AA38MQZ1_9CUCU</name>
<dbReference type="EMBL" id="JALNTZ010000001">
    <property type="protein sequence ID" value="KAJ3665196.1"/>
    <property type="molecule type" value="Genomic_DNA"/>
</dbReference>
<keyword evidence="1" id="KW-0472">Membrane</keyword>